<feature type="region of interest" description="Disordered" evidence="1">
    <location>
        <begin position="223"/>
        <end position="410"/>
    </location>
</feature>
<dbReference type="OMA" id="NDEIEYM"/>
<dbReference type="Proteomes" id="UP000007431">
    <property type="component" value="Unassembled WGS sequence"/>
</dbReference>
<keyword evidence="3" id="KW-1185">Reference proteome</keyword>
<name>D8QB39_SCHCM</name>
<feature type="compositionally biased region" description="Low complexity" evidence="1">
    <location>
        <begin position="386"/>
        <end position="404"/>
    </location>
</feature>
<dbReference type="EMBL" id="GL377309">
    <property type="protein sequence ID" value="EFI94690.1"/>
    <property type="molecule type" value="Genomic_DNA"/>
</dbReference>
<evidence type="ECO:0000313" key="3">
    <source>
        <dbReference type="Proteomes" id="UP000007431"/>
    </source>
</evidence>
<dbReference type="OrthoDB" id="3266915at2759"/>
<gene>
    <name evidence="2" type="ORF">SCHCODRAFT_236375</name>
</gene>
<sequence length="444" mass="47524">MLGMRAAPLDLDGAYQVPLATKTPGKNMKRENAYPPATVNGKARTLISQTPFKPGTIQPERMKDAGPSKATKTPFGDKTPFPNRLRPQLFSPSQDAGPKLQKPNFVLEVVPDGNARPSSTRKNARPRSSLTKAFQTPANRGDWWNVPEDDLMSPENSVQEIAEEELFDFDEEIEYMPPNTLDLPYVPPFDFEMPDYKKIGAAVTEIMHCYAYVDVVPTPDPTFDEKDLANDGKGLAVPMERLLPDKVPEDEEEPTGKRTSPAPSSKRTSPTPVSKPSSRAPSTTSRAPSTTARAPSVLRGTTTHSRTASTTSNIPSRPATATALRRPTQIARPAPVVRARSGTVSTAAAATPKPRPTRAASVSRPAATTVSRPAATAVSRPGAKSTAATTGAANRAGGRVTGAGDRAASIPSRVTGGKKIVPKDDDPFKFDVDGLVGEDFMFEV</sequence>
<accession>D8QB39</accession>
<dbReference type="KEGG" id="scm:SCHCO_02584841"/>
<feature type="compositionally biased region" description="Polar residues" evidence="1">
    <location>
        <begin position="116"/>
        <end position="138"/>
    </location>
</feature>
<evidence type="ECO:0000256" key="1">
    <source>
        <dbReference type="SAM" id="MobiDB-lite"/>
    </source>
</evidence>
<dbReference type="InParanoid" id="D8QB39"/>
<feature type="region of interest" description="Disordered" evidence="1">
    <location>
        <begin position="110"/>
        <end position="145"/>
    </location>
</feature>
<dbReference type="HOGENOM" id="CLU_041568_0_0_1"/>
<dbReference type="eggNOG" id="ENOG502SQAY">
    <property type="taxonomic scope" value="Eukaryota"/>
</dbReference>
<feature type="region of interest" description="Disordered" evidence="1">
    <location>
        <begin position="50"/>
        <end position="82"/>
    </location>
</feature>
<dbReference type="GeneID" id="9594342"/>
<proteinExistence type="predicted"/>
<feature type="compositionally biased region" description="Low complexity" evidence="1">
    <location>
        <begin position="346"/>
        <end position="360"/>
    </location>
</feature>
<feature type="compositionally biased region" description="Low complexity" evidence="1">
    <location>
        <begin position="276"/>
        <end position="312"/>
    </location>
</feature>
<evidence type="ECO:0000313" key="2">
    <source>
        <dbReference type="EMBL" id="EFI94690.1"/>
    </source>
</evidence>
<organism evidence="3">
    <name type="scientific">Schizophyllum commune (strain H4-8 / FGSC 9210)</name>
    <name type="common">Split gill fungus</name>
    <dbReference type="NCBI Taxonomy" id="578458"/>
    <lineage>
        <taxon>Eukaryota</taxon>
        <taxon>Fungi</taxon>
        <taxon>Dikarya</taxon>
        <taxon>Basidiomycota</taxon>
        <taxon>Agaricomycotina</taxon>
        <taxon>Agaricomycetes</taxon>
        <taxon>Agaricomycetidae</taxon>
        <taxon>Agaricales</taxon>
        <taxon>Schizophyllaceae</taxon>
        <taxon>Schizophyllum</taxon>
    </lineage>
</organism>
<protein>
    <submittedName>
        <fullName evidence="2">Uncharacterized protein</fullName>
    </submittedName>
</protein>
<dbReference type="VEuPathDB" id="FungiDB:SCHCODRAFT_02584841"/>
<feature type="compositionally biased region" description="Polar residues" evidence="1">
    <location>
        <begin position="257"/>
        <end position="275"/>
    </location>
</feature>
<reference evidence="2 3" key="1">
    <citation type="journal article" date="2010" name="Nat. Biotechnol.">
        <title>Genome sequence of the model mushroom Schizophyllum commune.</title>
        <authorList>
            <person name="Ohm R.A."/>
            <person name="de Jong J.F."/>
            <person name="Lugones L.G."/>
            <person name="Aerts A."/>
            <person name="Kothe E."/>
            <person name="Stajich J.E."/>
            <person name="de Vries R.P."/>
            <person name="Record E."/>
            <person name="Levasseur A."/>
            <person name="Baker S.E."/>
            <person name="Bartholomew K.A."/>
            <person name="Coutinho P.M."/>
            <person name="Erdmann S."/>
            <person name="Fowler T.J."/>
            <person name="Gathman A.C."/>
            <person name="Lombard V."/>
            <person name="Henrissat B."/>
            <person name="Knabe N."/>
            <person name="Kuees U."/>
            <person name="Lilly W.W."/>
            <person name="Lindquist E."/>
            <person name="Lucas S."/>
            <person name="Magnuson J.K."/>
            <person name="Piumi F."/>
            <person name="Raudaskoski M."/>
            <person name="Salamov A."/>
            <person name="Schmutz J."/>
            <person name="Schwarze F.W.M.R."/>
            <person name="vanKuyk P.A."/>
            <person name="Horton J.S."/>
            <person name="Grigoriev I.V."/>
            <person name="Woesten H.A.B."/>
        </authorList>
    </citation>
    <scope>NUCLEOTIDE SEQUENCE [LARGE SCALE GENOMIC DNA]</scope>
    <source>
        <strain evidence="3">H4-8 / FGSC 9210</strain>
    </source>
</reference>
<dbReference type="RefSeq" id="XP_003029593.1">
    <property type="nucleotide sequence ID" value="XM_003029547.1"/>
</dbReference>
<dbReference type="AlphaFoldDB" id="D8QB39"/>